<dbReference type="GO" id="GO:0071164">
    <property type="term" value="F:RNA cap trimethylguanosine synthase activity"/>
    <property type="evidence" value="ECO:0007669"/>
    <property type="project" value="TreeGrafter"/>
</dbReference>
<evidence type="ECO:0000256" key="6">
    <source>
        <dbReference type="ARBA" id="ARBA00049075"/>
    </source>
</evidence>
<dbReference type="GeneID" id="108863675"/>
<dbReference type="PANTHER" id="PTHR14741">
    <property type="entry name" value="S-ADENOSYLMETHIONINE-DEPENDENT METHYLTRANSFERASE RELATED"/>
    <property type="match status" value="1"/>
</dbReference>
<dbReference type="InterPro" id="IPR029063">
    <property type="entry name" value="SAM-dependent_MTases_sf"/>
</dbReference>
<proteinExistence type="inferred from homology"/>
<dbReference type="KEGG" id="goe:108863675"/>
<dbReference type="PANTHER" id="PTHR14741:SF32">
    <property type="entry name" value="TRIMETHYLGUANOSINE SYNTHASE"/>
    <property type="match status" value="1"/>
</dbReference>
<evidence type="ECO:0000313" key="8">
    <source>
        <dbReference type="Proteomes" id="UP000694867"/>
    </source>
</evidence>
<organism evidence="8 9">
    <name type="scientific">Galendromus occidentalis</name>
    <name type="common">western predatory mite</name>
    <dbReference type="NCBI Taxonomy" id="34638"/>
    <lineage>
        <taxon>Eukaryota</taxon>
        <taxon>Metazoa</taxon>
        <taxon>Ecdysozoa</taxon>
        <taxon>Arthropoda</taxon>
        <taxon>Chelicerata</taxon>
        <taxon>Arachnida</taxon>
        <taxon>Acari</taxon>
        <taxon>Parasitiformes</taxon>
        <taxon>Mesostigmata</taxon>
        <taxon>Gamasina</taxon>
        <taxon>Phytoseioidea</taxon>
        <taxon>Phytoseiidae</taxon>
        <taxon>Typhlodrominae</taxon>
        <taxon>Galendromus</taxon>
    </lineage>
</organism>
<comment type="similarity">
    <text evidence="2">Belongs to the methyltransferase superfamily. Trimethylguanosine synthase family.</text>
</comment>
<evidence type="ECO:0000313" key="9">
    <source>
        <dbReference type="RefSeq" id="XP_018493643.1"/>
    </source>
</evidence>
<keyword evidence="8" id="KW-1185">Reference proteome</keyword>
<comment type="catalytic activity">
    <reaction evidence="6">
        <text>a 5'-end (N(7)-methyl 5'-triphosphoguanosine)-ribonucleoside in snRNA + S-adenosyl-L-methionine = a 5'-end (N(2),N(7)-dimethyl 5'-triphosphoguanosine)-ribonucleoside in snRNA + S-adenosyl-L-homocysteine + H(+)</text>
        <dbReference type="Rhea" id="RHEA:78471"/>
        <dbReference type="Rhea" id="RHEA-COMP:19085"/>
        <dbReference type="Rhea" id="RHEA-COMP:19087"/>
        <dbReference type="ChEBI" id="CHEBI:15378"/>
        <dbReference type="ChEBI" id="CHEBI:57856"/>
        <dbReference type="ChEBI" id="CHEBI:59789"/>
        <dbReference type="ChEBI" id="CHEBI:156461"/>
        <dbReference type="ChEBI" id="CHEBI:172880"/>
    </reaction>
    <physiologicalReaction direction="left-to-right" evidence="6">
        <dbReference type="Rhea" id="RHEA:78472"/>
    </physiologicalReaction>
</comment>
<evidence type="ECO:0000256" key="3">
    <source>
        <dbReference type="ARBA" id="ARBA00047418"/>
    </source>
</evidence>
<name>A0AAJ7L3Y2_9ACAR</name>
<dbReference type="CDD" id="cd02440">
    <property type="entry name" value="AdoMet_MTases"/>
    <property type="match status" value="1"/>
</dbReference>
<evidence type="ECO:0000256" key="1">
    <source>
        <dbReference type="ARBA" id="ARBA00018517"/>
    </source>
</evidence>
<feature type="non-terminal residue" evidence="9">
    <location>
        <position position="314"/>
    </location>
</feature>
<dbReference type="Pfam" id="PF09445">
    <property type="entry name" value="Methyltransf_15"/>
    <property type="match status" value="1"/>
</dbReference>
<sequence>MFKTLKELKERRGAELIAEQKFNKQEFESQVSEHQKRDVIARVTALNGPGQRCCCEDRKLGTTVLRVEQLETTGLLFADKAARTNFMVSKAPCRLCGVELAKETEFLARMATAPARKVCSGDGMRKYFSQRFRLISRYQASLALSRTAWFSVSPEEISKHIARRVIALSRRLGRKIRVFDPFCGAGGFIVQAAVMDEVSKVFASDINEYEVNSARRMARLYGVPEEKISFKVSNFFDLEEDLFKNPIDAIICGPPWGGPSYSNGLFDLEKMEPDFVKILRHCAKFSPNIALLMPKNMALDQIHRSARVAGLTGG</sequence>
<evidence type="ECO:0000256" key="2">
    <source>
        <dbReference type="ARBA" id="ARBA00025783"/>
    </source>
</evidence>
<protein>
    <recommendedName>
        <fullName evidence="1">Trimethylguanosine synthase</fullName>
    </recommendedName>
    <alternativeName>
        <fullName evidence="7">Cap-specific guanine-N(2) methyltransferase</fullName>
    </alternativeName>
</protein>
<dbReference type="RefSeq" id="XP_018493643.1">
    <property type="nucleotide sequence ID" value="XM_018638127.1"/>
</dbReference>
<dbReference type="SUPFAM" id="SSF53335">
    <property type="entry name" value="S-adenosyl-L-methionine-dependent methyltransferases"/>
    <property type="match status" value="1"/>
</dbReference>
<dbReference type="InterPro" id="IPR019012">
    <property type="entry name" value="RNA_cap_Gua-N2-MeTrfase"/>
</dbReference>
<gene>
    <name evidence="9" type="primary">LOC108863675</name>
</gene>
<accession>A0AAJ7L3Y2</accession>
<dbReference type="Proteomes" id="UP000694867">
    <property type="component" value="Unplaced"/>
</dbReference>
<evidence type="ECO:0000256" key="5">
    <source>
        <dbReference type="ARBA" id="ARBA00048763"/>
    </source>
</evidence>
<dbReference type="AlphaFoldDB" id="A0AAJ7L3Y2"/>
<reference evidence="9" key="1">
    <citation type="submission" date="2025-08" db="UniProtKB">
        <authorList>
            <consortium name="RefSeq"/>
        </authorList>
    </citation>
    <scope>IDENTIFICATION</scope>
</reference>
<comment type="catalytic activity">
    <reaction evidence="3">
        <text>a 5'-end (N(2),N(7)-dimethyl 5'-triphosphoguanosine)-ribonucleoside in snoRNA + S-adenosyl-L-methionine = a 5'-end (N(2),N(2),N(7)-trimethyl 5'-triphosphoguanosine)-ribonucleoside in snoRNA + S-adenosyl-L-homocysteine + H(+)</text>
        <dbReference type="Rhea" id="RHEA:78507"/>
        <dbReference type="Rhea" id="RHEA-COMP:19088"/>
        <dbReference type="Rhea" id="RHEA-COMP:19090"/>
        <dbReference type="ChEBI" id="CHEBI:15378"/>
        <dbReference type="ChEBI" id="CHEBI:57856"/>
        <dbReference type="ChEBI" id="CHEBI:59789"/>
        <dbReference type="ChEBI" id="CHEBI:167623"/>
        <dbReference type="ChEBI" id="CHEBI:172880"/>
    </reaction>
    <physiologicalReaction direction="left-to-right" evidence="3">
        <dbReference type="Rhea" id="RHEA:78508"/>
    </physiologicalReaction>
</comment>
<comment type="catalytic activity">
    <reaction evidence="4">
        <text>a 5'-end (N(7)-methyl 5'-triphosphoguanosine)-ribonucleoside in snoRNA + S-adenosyl-L-methionine = a 5'-end (N(2),N(7)-dimethyl 5'-triphosphoguanosine)-ribonucleoside in snoRNA + S-adenosyl-L-homocysteine + H(+)</text>
        <dbReference type="Rhea" id="RHEA:78475"/>
        <dbReference type="Rhea" id="RHEA-COMP:19086"/>
        <dbReference type="Rhea" id="RHEA-COMP:19088"/>
        <dbReference type="ChEBI" id="CHEBI:15378"/>
        <dbReference type="ChEBI" id="CHEBI:57856"/>
        <dbReference type="ChEBI" id="CHEBI:59789"/>
        <dbReference type="ChEBI" id="CHEBI:156461"/>
        <dbReference type="ChEBI" id="CHEBI:172880"/>
    </reaction>
    <physiologicalReaction direction="left-to-right" evidence="4">
        <dbReference type="Rhea" id="RHEA:78476"/>
    </physiologicalReaction>
</comment>
<dbReference type="Gene3D" id="3.40.50.150">
    <property type="entry name" value="Vaccinia Virus protein VP39"/>
    <property type="match status" value="1"/>
</dbReference>
<evidence type="ECO:0000256" key="7">
    <source>
        <dbReference type="ARBA" id="ARBA00049790"/>
    </source>
</evidence>
<comment type="catalytic activity">
    <reaction evidence="5">
        <text>a 5'-end (N(2),N(7)-dimethyl 5'-triphosphoguanosine)-ribonucleoside in snRNA + S-adenosyl-L-methionine = a 5'-end (N(2),N(2),N(7)-trimethyl 5'-triphosphoguanosine)-ribonucleoside in snRNA + S-adenosyl-L-homocysteine + H(+)</text>
        <dbReference type="Rhea" id="RHEA:78479"/>
        <dbReference type="Rhea" id="RHEA-COMP:19087"/>
        <dbReference type="Rhea" id="RHEA-COMP:19089"/>
        <dbReference type="ChEBI" id="CHEBI:15378"/>
        <dbReference type="ChEBI" id="CHEBI:57856"/>
        <dbReference type="ChEBI" id="CHEBI:59789"/>
        <dbReference type="ChEBI" id="CHEBI:167623"/>
        <dbReference type="ChEBI" id="CHEBI:172880"/>
    </reaction>
    <physiologicalReaction direction="left-to-right" evidence="5">
        <dbReference type="Rhea" id="RHEA:78480"/>
    </physiologicalReaction>
</comment>
<dbReference type="GO" id="GO:0005634">
    <property type="term" value="C:nucleus"/>
    <property type="evidence" value="ECO:0007669"/>
    <property type="project" value="TreeGrafter"/>
</dbReference>
<evidence type="ECO:0000256" key="4">
    <source>
        <dbReference type="ARBA" id="ARBA00048740"/>
    </source>
</evidence>